<dbReference type="Gene3D" id="1.10.287.2620">
    <property type="match status" value="1"/>
</dbReference>
<dbReference type="PANTHER" id="PTHR22878:SF73">
    <property type="entry name" value="DYNEIN AXONEMAL HEAVY CHAIN 1"/>
    <property type="match status" value="1"/>
</dbReference>
<dbReference type="PANTHER" id="PTHR22878">
    <property type="entry name" value="DYNEIN HEAVY CHAIN 6, AXONEMAL-LIKE-RELATED"/>
    <property type="match status" value="1"/>
</dbReference>
<dbReference type="InterPro" id="IPR035699">
    <property type="entry name" value="AAA_6"/>
</dbReference>
<evidence type="ECO:0000256" key="2">
    <source>
        <dbReference type="ARBA" id="ARBA00022490"/>
    </source>
</evidence>
<evidence type="ECO:0000256" key="5">
    <source>
        <dbReference type="ARBA" id="ARBA00022840"/>
    </source>
</evidence>
<organism evidence="14 15">
    <name type="scientific">Ooceraea biroi</name>
    <name type="common">Clonal raider ant</name>
    <name type="synonym">Cerapachys biroi</name>
    <dbReference type="NCBI Taxonomy" id="2015173"/>
    <lineage>
        <taxon>Eukaryota</taxon>
        <taxon>Metazoa</taxon>
        <taxon>Ecdysozoa</taxon>
        <taxon>Arthropoda</taxon>
        <taxon>Hexapoda</taxon>
        <taxon>Insecta</taxon>
        <taxon>Pterygota</taxon>
        <taxon>Neoptera</taxon>
        <taxon>Endopterygota</taxon>
        <taxon>Hymenoptera</taxon>
        <taxon>Apocrita</taxon>
        <taxon>Aculeata</taxon>
        <taxon>Formicoidea</taxon>
        <taxon>Formicidae</taxon>
        <taxon>Dorylinae</taxon>
        <taxon>Ooceraea</taxon>
    </lineage>
</organism>
<dbReference type="FunFam" id="3.20.180.20:FF:000003">
    <property type="entry name" value="Dynein heavy chain 12, axonemal"/>
    <property type="match status" value="1"/>
</dbReference>
<dbReference type="FunFam" id="1.10.8.710:FF:000004">
    <property type="entry name" value="Dynein axonemal heavy chain 6"/>
    <property type="match status" value="1"/>
</dbReference>
<dbReference type="GO" id="GO:0045505">
    <property type="term" value="F:dynein intermediate chain binding"/>
    <property type="evidence" value="ECO:0007669"/>
    <property type="project" value="InterPro"/>
</dbReference>
<dbReference type="GO" id="GO:0051959">
    <property type="term" value="F:dynein light intermediate chain binding"/>
    <property type="evidence" value="ECO:0007669"/>
    <property type="project" value="InterPro"/>
</dbReference>
<keyword evidence="9" id="KW-0505">Motor protein</keyword>
<evidence type="ECO:0000313" key="15">
    <source>
        <dbReference type="Proteomes" id="UP000053097"/>
    </source>
</evidence>
<dbReference type="EMBL" id="KK108281">
    <property type="protein sequence ID" value="EZA46779.1"/>
    <property type="molecule type" value="Genomic_DNA"/>
</dbReference>
<feature type="domain" description="Dynein heavy chain linker" evidence="12">
    <location>
        <begin position="828"/>
        <end position="1238"/>
    </location>
</feature>
<dbReference type="SUPFAM" id="SSF52540">
    <property type="entry name" value="P-loop containing nucleoside triphosphate hydrolases"/>
    <property type="match status" value="1"/>
</dbReference>
<evidence type="ECO:0000256" key="9">
    <source>
        <dbReference type="ARBA" id="ARBA00023175"/>
    </source>
</evidence>
<feature type="domain" description="Dynein heavy chain hydrolytic ATP-binding dynein motor region" evidence="13">
    <location>
        <begin position="1365"/>
        <end position="1691"/>
    </location>
</feature>
<accession>A0A026VVB8</accession>
<evidence type="ECO:0000256" key="10">
    <source>
        <dbReference type="ARBA" id="ARBA00023212"/>
    </source>
</evidence>
<comment type="subcellular location">
    <subcellularLocation>
        <location evidence="1">Cytoplasm</location>
        <location evidence="1">Cytoskeleton</location>
        <location evidence="1">Cilium axoneme</location>
    </subcellularLocation>
</comment>
<dbReference type="GO" id="GO:0005874">
    <property type="term" value="C:microtubule"/>
    <property type="evidence" value="ECO:0007669"/>
    <property type="project" value="UniProtKB-KW"/>
</dbReference>
<keyword evidence="3" id="KW-0493">Microtubule</keyword>
<dbReference type="Gene3D" id="3.20.180.20">
    <property type="entry name" value="Dynein heavy chain, N-terminal domain 2"/>
    <property type="match status" value="1"/>
</dbReference>
<dbReference type="FunFam" id="3.40.50.300:FF:000044">
    <property type="entry name" value="Dynein heavy chain 5, axonemal"/>
    <property type="match status" value="1"/>
</dbReference>
<sequence length="1719" mass="201436">MEAFPAETFLPKVQMEYNIEPKILPRNVEMERRRREYKNFKIEDALEAEGVKPHDMLPPEKIRPLLSYEEKYDLYVRTNYLPLELFDDEEYDCRTVDDWINLGVIDGVRYPIPATVFVEKAMRKERIFDRNKELLSDLFGWFHAAVTDYDDEKRVWTVVILDGLKRKFHLPRIYIRFFAEDPRKFVQRIATAVKQRQIAENIIRYQFYLDCMQVEGMPTLDEKQQEVIILSVTRHTSMKYKLKHLSDLIDEIVLEYRRVMCDLMWRSLIKVEPQMFNFITWEEINNIQDPFKVPETGKIYTGMEDFTEMKRFFHWMILYVLPEVREAMQCVVVECLYVSNMNLFVSNYGKSMFLSEFESQQLQETSTVIKYLKELWLERITQLVRLCLRDIGKGWFDLEQKDHTMYNMTKLKRFMDLIIHKMQIALRNLVEKSIALYLEVLESPALCTLNVEQNFMWGDDFVNTQFISPINPIFNIDLMMNDKAAYYTTDLELFQEVIVTLLDNSLSQCHQIKQVHPFLLRFLKFPKDLYLSSVGLLEKQVCEVRDRLRTAYQKSIIPLRAYASEYQQYLGIFKLDVEKYVKDFKNAGYSALEVKDEISFQFRMKSILELALPKEIIIGPFRVNVQPLRQFLVQKRQDCCTQLLIMLTGSLRAKIDIVLINYMQIKARLKATPRNIEHLFEEQEWMKTIPLTVKPLNETVQRLKFEYDILDYFWWNLSDQDFEAKWQAISFPRQVQLHVEETTERFISEYEKLYKVQVQDQIMLSERIDTLVGNITNVSLQTDITKVHEMAIEVKRIWKMMKECQELGLLLNKRQKLFGMDVVPFERLNEMMKEFEPYQSLWSTASGNIIITLVKMAGDFDRIDNPLITVNANEIENLVNDMQKTMSRCIKFFQENSNIVAIAIAIRDQIEAFRPYISMIQALRNPGMKTRDFEELSKQTGIQIALTPTLTFKNLVVLGVMNFEEIIKSVADAAAKEYLIEDTLSKIIAEWKTITMDIIPYKTTGTYIMKVSDDVLILLDDDILNIQQISFSPYKAAFETQIIDWEIKLRLIQEVITLWIEVQKQWMYLEPIFSSKTINRQLPVESRQFNTMECSWRRIMKNAYEYSHIIITCPDKILFESLKECLSLLEIVQKGLSDYLETKRMIFPRFFFLSDDELLEIIVQSKHVQAVQPHLKKCFENIRELRFEVDLRIIGMYSAEYEEVTLRPPICPKGNVEDWLGQVESAMRNTLREFISEALEVVEQTPRKEWVCMWPGQVVLCGGQAYWTAHVEEGIRNDTLSDYYNLMLLHLETLRELIRSPQTESQRLMLEAVITIEVHAKDVLYKLIEERVTSVNDFEWISQLRYYWMNNKDLKVRAVNAEFPYEYEYLGNNGRLVITPLTERCYLTLTSALHLKFGGAPTGPAGTGKTETTKDLAKAFAIQCVVFNCSNQLDFRAMSKFFKGLTSSGAWVCFDEFNRIDIEVLSVVAQQIMTIQKAQQIVASVFLFEGIEFPLKSSCAVFITMNPGYASRTELPDNLKTLFRPVAMMVPDYALIIEISLFSYGFMDAKNLSRKITTTFKLCSEQLSTQDHYDFGMRAIKTVIVVAGNLRREQKDLQEDQICLLALRDVNVPMFLKDDLKLFNSIVSDLFPGFIEKPVDYGILETGIRKSIRQMGLEDVNDFVKKIIQLYDTMLVRNGLMLVGSTGSGKTKVSGRQYIRNKCFLDVLAELVKSQDPLK</sequence>
<dbReference type="Gene3D" id="1.20.140.100">
    <property type="entry name" value="Dynein heavy chain, N-terminal domain 2"/>
    <property type="match status" value="1"/>
</dbReference>
<dbReference type="OrthoDB" id="447173at2759"/>
<dbReference type="InterPro" id="IPR043157">
    <property type="entry name" value="Dynein_AAA1S"/>
</dbReference>
<proteinExistence type="predicted"/>
<dbReference type="GO" id="GO:0030286">
    <property type="term" value="C:dynein complex"/>
    <property type="evidence" value="ECO:0007669"/>
    <property type="project" value="UniProtKB-KW"/>
</dbReference>
<evidence type="ECO:0000256" key="4">
    <source>
        <dbReference type="ARBA" id="ARBA00022741"/>
    </source>
</evidence>
<keyword evidence="4" id="KW-0547">Nucleotide-binding</keyword>
<reference evidence="14 15" key="1">
    <citation type="journal article" date="2014" name="Curr. Biol.">
        <title>The genome of the clonal raider ant Cerapachys biroi.</title>
        <authorList>
            <person name="Oxley P.R."/>
            <person name="Ji L."/>
            <person name="Fetter-Pruneda I."/>
            <person name="McKenzie S.K."/>
            <person name="Li C."/>
            <person name="Hu H."/>
            <person name="Zhang G."/>
            <person name="Kronauer D.J."/>
        </authorList>
    </citation>
    <scope>NUCLEOTIDE SEQUENCE [LARGE SCALE GENOMIC DNA]</scope>
</reference>
<keyword evidence="7" id="KW-0175">Coiled coil</keyword>
<evidence type="ECO:0000256" key="3">
    <source>
        <dbReference type="ARBA" id="ARBA00022701"/>
    </source>
</evidence>
<dbReference type="GO" id="GO:0005930">
    <property type="term" value="C:axoneme"/>
    <property type="evidence" value="ECO:0007669"/>
    <property type="project" value="UniProtKB-SubCell"/>
</dbReference>
<dbReference type="Pfam" id="PF12774">
    <property type="entry name" value="AAA_6"/>
    <property type="match status" value="1"/>
</dbReference>
<gene>
    <name evidence="14" type="ORF">X777_01843</name>
</gene>
<name>A0A026VVB8_OOCBI</name>
<dbReference type="OMA" id="NICDVIR"/>
<keyword evidence="5" id="KW-0067">ATP-binding</keyword>
<keyword evidence="10" id="KW-0206">Cytoskeleton</keyword>
<evidence type="ECO:0000313" key="14">
    <source>
        <dbReference type="EMBL" id="EZA46779.1"/>
    </source>
</evidence>
<dbReference type="InterPro" id="IPR042228">
    <property type="entry name" value="Dynein_linker_3"/>
</dbReference>
<dbReference type="Pfam" id="PF08393">
    <property type="entry name" value="DHC_N2"/>
    <property type="match status" value="1"/>
</dbReference>
<dbReference type="Gene3D" id="3.40.50.300">
    <property type="entry name" value="P-loop containing nucleotide triphosphate hydrolases"/>
    <property type="match status" value="2"/>
</dbReference>
<dbReference type="Proteomes" id="UP000053097">
    <property type="component" value="Unassembled WGS sequence"/>
</dbReference>
<dbReference type="GO" id="GO:0007018">
    <property type="term" value="P:microtubule-based movement"/>
    <property type="evidence" value="ECO:0007669"/>
    <property type="project" value="InterPro"/>
</dbReference>
<keyword evidence="15" id="KW-1185">Reference proteome</keyword>
<evidence type="ECO:0000256" key="7">
    <source>
        <dbReference type="ARBA" id="ARBA00023054"/>
    </source>
</evidence>
<dbReference type="GO" id="GO:0005524">
    <property type="term" value="F:ATP binding"/>
    <property type="evidence" value="ECO:0007669"/>
    <property type="project" value="UniProtKB-KW"/>
</dbReference>
<keyword evidence="11" id="KW-0966">Cell projection</keyword>
<evidence type="ECO:0000259" key="13">
    <source>
        <dbReference type="Pfam" id="PF12774"/>
    </source>
</evidence>
<evidence type="ECO:0000256" key="11">
    <source>
        <dbReference type="ARBA" id="ARBA00023273"/>
    </source>
</evidence>
<keyword evidence="6" id="KW-0243">Dynein</keyword>
<evidence type="ECO:0000256" key="6">
    <source>
        <dbReference type="ARBA" id="ARBA00023017"/>
    </source>
</evidence>
<dbReference type="InterPro" id="IPR042222">
    <property type="entry name" value="Dynein_2_N"/>
</dbReference>
<dbReference type="InterPro" id="IPR013602">
    <property type="entry name" value="Dynein_heavy_linker"/>
</dbReference>
<protein>
    <submittedName>
        <fullName evidence="14">Dynein heavy chain 1, axonemal</fullName>
    </submittedName>
</protein>
<dbReference type="FunFam" id="1.20.58.1120:FF:000001">
    <property type="entry name" value="dynein heavy chain 2, axonemal"/>
    <property type="match status" value="1"/>
</dbReference>
<evidence type="ECO:0000256" key="1">
    <source>
        <dbReference type="ARBA" id="ARBA00004430"/>
    </source>
</evidence>
<dbReference type="InterPro" id="IPR026983">
    <property type="entry name" value="DHC"/>
</dbReference>
<dbReference type="FunFam" id="1.20.140.100:FF:000004">
    <property type="entry name" value="Dynein axonemal heavy chain 6"/>
    <property type="match status" value="1"/>
</dbReference>
<keyword evidence="8" id="KW-0969">Cilium</keyword>
<dbReference type="Gene3D" id="1.20.58.1120">
    <property type="match status" value="1"/>
</dbReference>
<evidence type="ECO:0000256" key="8">
    <source>
        <dbReference type="ARBA" id="ARBA00023069"/>
    </source>
</evidence>
<dbReference type="STRING" id="2015173.A0A026VVB8"/>
<dbReference type="Gene3D" id="1.10.8.710">
    <property type="match status" value="1"/>
</dbReference>
<dbReference type="InterPro" id="IPR027417">
    <property type="entry name" value="P-loop_NTPase"/>
</dbReference>
<evidence type="ECO:0000259" key="12">
    <source>
        <dbReference type="Pfam" id="PF08393"/>
    </source>
</evidence>
<keyword evidence="2" id="KW-0963">Cytoplasm</keyword>